<sequence length="258" mass="27518">MTVLVDDPLIASMAIRRTLPLHESSRRLRALYPECPRVYGVAVMGDLSRRRWWPLAEALTTERLQVMFDLAAEETDSRAAVAHQLAATLAHVVVGRVVPLLVLEGRAWDTGLENLWVHVDSEGAIDWVGVVDPTLRALPDDPCFGHGSARGGCSTRDGIVALPSEAALTTWVAHRSHRALGPLFAKLSEISAGAMSVAAMWHVVGGAVVSAATQVPLLAGSSEWTSMRRGQAVLDALVGFGLPVRGTSRAAAGKVLLN</sequence>
<dbReference type="EMBL" id="AP022591">
    <property type="protein sequence ID" value="BBY42521.1"/>
    <property type="molecule type" value="Genomic_DNA"/>
</dbReference>
<protein>
    <submittedName>
        <fullName evidence="1">Uncharacterized protein</fullName>
    </submittedName>
</protein>
<dbReference type="AlphaFoldDB" id="A0A1X0BU37"/>
<proteinExistence type="predicted"/>
<reference evidence="1 2" key="1">
    <citation type="journal article" date="2019" name="Emerg. Microbes Infect.">
        <title>Comprehensive subspecies identification of 175 nontuberculous mycobacteria species based on 7547 genomic profiles.</title>
        <authorList>
            <person name="Matsumoto Y."/>
            <person name="Kinjo T."/>
            <person name="Motooka D."/>
            <person name="Nabeya D."/>
            <person name="Jung N."/>
            <person name="Uechi K."/>
            <person name="Horii T."/>
            <person name="Iida T."/>
            <person name="Fujita J."/>
            <person name="Nakamura S."/>
        </authorList>
    </citation>
    <scope>NUCLEOTIDE SEQUENCE [LARGE SCALE GENOMIC DNA]</scope>
    <source>
        <strain evidence="1 2">JCM 18439</strain>
    </source>
</reference>
<dbReference type="KEGG" id="mcee:MCEL_08160"/>
<evidence type="ECO:0000313" key="2">
    <source>
        <dbReference type="Proteomes" id="UP000466431"/>
    </source>
</evidence>
<dbReference type="RefSeq" id="WP_083002579.1">
    <property type="nucleotide sequence ID" value="NZ_AP022591.1"/>
</dbReference>
<accession>A0A1X0BU37</accession>
<dbReference type="STRING" id="1249101.BST21_12045"/>
<dbReference type="Proteomes" id="UP000466431">
    <property type="component" value="Chromosome"/>
</dbReference>
<name>A0A1X0BU37_MYCCF</name>
<organism evidence="1 2">
    <name type="scientific">Mycolicibacterium celeriflavum</name>
    <name type="common">Mycobacterium celeriflavum</name>
    <dbReference type="NCBI Taxonomy" id="1249101"/>
    <lineage>
        <taxon>Bacteria</taxon>
        <taxon>Bacillati</taxon>
        <taxon>Actinomycetota</taxon>
        <taxon>Actinomycetes</taxon>
        <taxon>Mycobacteriales</taxon>
        <taxon>Mycobacteriaceae</taxon>
        <taxon>Mycolicibacterium</taxon>
    </lineage>
</organism>
<evidence type="ECO:0000313" key="1">
    <source>
        <dbReference type="EMBL" id="BBY42521.1"/>
    </source>
</evidence>
<keyword evidence="2" id="KW-1185">Reference proteome</keyword>
<gene>
    <name evidence="1" type="ORF">MCEL_08160</name>
</gene>
<dbReference type="OrthoDB" id="4774408at2"/>